<feature type="region of interest" description="Disordered" evidence="1">
    <location>
        <begin position="85"/>
        <end position="139"/>
    </location>
</feature>
<dbReference type="EMBL" id="JWIO01000003">
    <property type="protein sequence ID" value="KLL12686.1"/>
    <property type="molecule type" value="Genomic_DNA"/>
</dbReference>
<keyword evidence="2" id="KW-0812">Transmembrane</keyword>
<keyword evidence="4" id="KW-1185">Reference proteome</keyword>
<reference evidence="3 4" key="1">
    <citation type="submission" date="2014-12" db="EMBL/GenBank/DDBJ databases">
        <title>Frankia sp. BMG5.1 draft genome.</title>
        <authorList>
            <person name="Gtari M."/>
            <person name="Ghodhbane-Gtari F."/>
            <person name="Nouioui I."/>
            <person name="Ktari A."/>
            <person name="Hezbri K."/>
            <person name="Mimouni W."/>
            <person name="Sbissi I."/>
            <person name="Ayari A."/>
            <person name="Yamanaka T."/>
            <person name="Normand P."/>
            <person name="Tisa L.S."/>
            <person name="Boudabous A."/>
        </authorList>
    </citation>
    <scope>NUCLEOTIDE SEQUENCE [LARGE SCALE GENOMIC DNA]</scope>
    <source>
        <strain evidence="3 4">BMG5.1</strain>
    </source>
</reference>
<protein>
    <recommendedName>
        <fullName evidence="5">DUF732 domain-containing protein</fullName>
    </recommendedName>
</protein>
<evidence type="ECO:0000256" key="1">
    <source>
        <dbReference type="SAM" id="MobiDB-lite"/>
    </source>
</evidence>
<sequence>MRIDEHGRWVSDDGSYVWDEAAQTWQLSAAYPTESTTTGSDTGSGDAGVTGGTAIGGDAAVTTTGEFAPGYLALDTSGWSVLDGTLLPGAARSESGPGESGPGPVRDGTPQSTQTAVDLPQPGGLDSWPLPGDDISSQGADILANTGGLDIAAAHGAAWQSYPLGPADPGTGPVTAVGTVVAPSTGEIAPSGASVRGLSEPFGVVDVIALGPARDGALPGTDTGAIALGSHSRASTGAHRQHRKRRAGGWASTSRPEADGDSAVPGSDRPLTRRLSSVAALPRRVLIAAAVVVLLLVGVGGYLALGGDDGDAVTNAPVNTVEGASPDTVAARPAQYSEALRADYLRECMQVSHGLQAYCTCTLEKLEANYPQDQYEQFNKNVNSPETTRIVQEISDQCVSA</sequence>
<gene>
    <name evidence="3" type="ORF">FrCorBMG51_03195</name>
</gene>
<comment type="caution">
    <text evidence="3">The sequence shown here is derived from an EMBL/GenBank/DDBJ whole genome shotgun (WGS) entry which is preliminary data.</text>
</comment>
<dbReference type="RefSeq" id="WP_047221601.1">
    <property type="nucleotide sequence ID" value="NZ_JWIO01000003.1"/>
</dbReference>
<feature type="region of interest" description="Disordered" evidence="1">
    <location>
        <begin position="231"/>
        <end position="270"/>
    </location>
</feature>
<organism evidence="3 4">
    <name type="scientific">Protofrankia coriariae</name>
    <dbReference type="NCBI Taxonomy" id="1562887"/>
    <lineage>
        <taxon>Bacteria</taxon>
        <taxon>Bacillati</taxon>
        <taxon>Actinomycetota</taxon>
        <taxon>Actinomycetes</taxon>
        <taxon>Frankiales</taxon>
        <taxon>Frankiaceae</taxon>
        <taxon>Protofrankia</taxon>
    </lineage>
</organism>
<feature type="transmembrane region" description="Helical" evidence="2">
    <location>
        <begin position="285"/>
        <end position="305"/>
    </location>
</feature>
<evidence type="ECO:0008006" key="5">
    <source>
        <dbReference type="Google" id="ProtNLM"/>
    </source>
</evidence>
<evidence type="ECO:0000313" key="4">
    <source>
        <dbReference type="Proteomes" id="UP000035425"/>
    </source>
</evidence>
<evidence type="ECO:0000313" key="3">
    <source>
        <dbReference type="EMBL" id="KLL12686.1"/>
    </source>
</evidence>
<evidence type="ECO:0000256" key="2">
    <source>
        <dbReference type="SAM" id="Phobius"/>
    </source>
</evidence>
<accession>A0ABR5F7J1</accession>
<keyword evidence="2" id="KW-0472">Membrane</keyword>
<dbReference type="Proteomes" id="UP000035425">
    <property type="component" value="Unassembled WGS sequence"/>
</dbReference>
<name>A0ABR5F7J1_9ACTN</name>
<keyword evidence="2" id="KW-1133">Transmembrane helix</keyword>
<proteinExistence type="predicted"/>